<dbReference type="SUPFAM" id="SSF103515">
    <property type="entry name" value="Autotransporter"/>
    <property type="match status" value="1"/>
</dbReference>
<evidence type="ECO:0000313" key="4">
    <source>
        <dbReference type="Proteomes" id="UP000245647"/>
    </source>
</evidence>
<keyword evidence="4" id="KW-1185">Reference proteome</keyword>
<accession>A0A2U2PFJ1</accession>
<feature type="domain" description="Outer membrane protein beta-barrel" evidence="2">
    <location>
        <begin position="20"/>
        <end position="167"/>
    </location>
</feature>
<dbReference type="Proteomes" id="UP000245647">
    <property type="component" value="Unassembled WGS sequence"/>
</dbReference>
<name>A0A2U2PFJ1_9SPHI</name>
<gene>
    <name evidence="3" type="ORF">DDR33_13935</name>
</gene>
<dbReference type="InterPro" id="IPR036709">
    <property type="entry name" value="Autotransporte_beta_dom_sf"/>
</dbReference>
<evidence type="ECO:0000256" key="1">
    <source>
        <dbReference type="SAM" id="SignalP"/>
    </source>
</evidence>
<protein>
    <recommendedName>
        <fullName evidence="2">Outer membrane protein beta-barrel domain-containing protein</fullName>
    </recommendedName>
</protein>
<comment type="caution">
    <text evidence="3">The sequence shown here is derived from an EMBL/GenBank/DDBJ whole genome shotgun (WGS) entry which is preliminary data.</text>
</comment>
<dbReference type="EMBL" id="QEAS01000011">
    <property type="protein sequence ID" value="PWG79899.1"/>
    <property type="molecule type" value="Genomic_DNA"/>
</dbReference>
<evidence type="ECO:0000259" key="2">
    <source>
        <dbReference type="Pfam" id="PF13568"/>
    </source>
</evidence>
<feature type="signal peptide" evidence="1">
    <location>
        <begin position="1"/>
        <end position="20"/>
    </location>
</feature>
<reference evidence="3 4" key="1">
    <citation type="submission" date="2018-04" db="EMBL/GenBank/DDBJ databases">
        <title>Pedobacter chongqingensis sp. nov., isolated from a rottenly hemp rope.</title>
        <authorList>
            <person name="Cai Y."/>
        </authorList>
    </citation>
    <scope>NUCLEOTIDE SEQUENCE [LARGE SCALE GENOMIC DNA]</scope>
    <source>
        <strain evidence="3 4">FJ4-8</strain>
    </source>
</reference>
<evidence type="ECO:0000313" key="3">
    <source>
        <dbReference type="EMBL" id="PWG79899.1"/>
    </source>
</evidence>
<proteinExistence type="predicted"/>
<organism evidence="3 4">
    <name type="scientific">Pararcticibacter amylolyticus</name>
    <dbReference type="NCBI Taxonomy" id="2173175"/>
    <lineage>
        <taxon>Bacteria</taxon>
        <taxon>Pseudomonadati</taxon>
        <taxon>Bacteroidota</taxon>
        <taxon>Sphingobacteriia</taxon>
        <taxon>Sphingobacteriales</taxon>
        <taxon>Sphingobacteriaceae</taxon>
        <taxon>Pararcticibacter</taxon>
    </lineage>
</organism>
<dbReference type="InterPro" id="IPR025665">
    <property type="entry name" value="Beta-barrel_OMP_2"/>
</dbReference>
<dbReference type="OrthoDB" id="945117at2"/>
<sequence length="209" mass="23648">MKKIISAILLLISVTITVKAQTAKGTRYIGGTMGLTYHKVRGSYEPDTKKLSFSLAPQYSRFFADEWEAGGHLGYIYRKYEFEANSYSDLRHDFNSSGFSSGIFLRKYLMLSEKVGFRTGPYADYSYSWVDYGDGEDENNFVKDFAAGIDLGIVFFPMTSLGLSARLAQISYSYNNDKSSRDDYFRNKTFDAGLTSQLSLSVFYILGKK</sequence>
<dbReference type="RefSeq" id="WP_109416416.1">
    <property type="nucleotide sequence ID" value="NZ_QEAS01000011.1"/>
</dbReference>
<dbReference type="Pfam" id="PF13568">
    <property type="entry name" value="OMP_b-brl_2"/>
    <property type="match status" value="1"/>
</dbReference>
<dbReference type="AlphaFoldDB" id="A0A2U2PFJ1"/>
<keyword evidence="1" id="KW-0732">Signal</keyword>
<feature type="chain" id="PRO_5015705957" description="Outer membrane protein beta-barrel domain-containing protein" evidence="1">
    <location>
        <begin position="21"/>
        <end position="209"/>
    </location>
</feature>